<feature type="transmembrane region" description="Helical" evidence="12">
    <location>
        <begin position="207"/>
        <end position="224"/>
    </location>
</feature>
<dbReference type="FunFam" id="1.20.1070.10:FF:000034">
    <property type="entry name" value="G-protein coupled receptor 1"/>
    <property type="match status" value="1"/>
</dbReference>
<dbReference type="GO" id="GO:0007200">
    <property type="term" value="P:phospholipase C-activating G protein-coupled receptor signaling pathway"/>
    <property type="evidence" value="ECO:0007669"/>
    <property type="project" value="TreeGrafter"/>
</dbReference>
<evidence type="ECO:0000256" key="3">
    <source>
        <dbReference type="ARBA" id="ARBA00022692"/>
    </source>
</evidence>
<feature type="transmembrane region" description="Helical" evidence="12">
    <location>
        <begin position="350"/>
        <end position="371"/>
    </location>
</feature>
<name>A0A9D3P6X0_9TELE</name>
<comment type="subcellular location">
    <subcellularLocation>
        <location evidence="1">Membrane</location>
        <topology evidence="1">Multi-pass membrane protein</topology>
    </subcellularLocation>
</comment>
<feature type="transmembrane region" description="Helical" evidence="12">
    <location>
        <begin position="6"/>
        <end position="25"/>
    </location>
</feature>
<keyword evidence="8 11" id="KW-0675">Receptor</keyword>
<feature type="transmembrane region" description="Helical" evidence="12">
    <location>
        <begin position="165"/>
        <end position="187"/>
    </location>
</feature>
<keyword evidence="5 11" id="KW-0297">G-protein coupled receptor</keyword>
<dbReference type="InterPro" id="IPR000826">
    <property type="entry name" value="Formyl_rcpt-rel"/>
</dbReference>
<evidence type="ECO:0000256" key="7">
    <source>
        <dbReference type="ARBA" id="ARBA00023157"/>
    </source>
</evidence>
<evidence type="ECO:0000256" key="4">
    <source>
        <dbReference type="ARBA" id="ARBA00022989"/>
    </source>
</evidence>
<dbReference type="PROSITE" id="PS00237">
    <property type="entry name" value="G_PROTEIN_RECEP_F1_1"/>
    <property type="match status" value="1"/>
</dbReference>
<evidence type="ECO:0000313" key="14">
    <source>
        <dbReference type="EMBL" id="KAG7335697.1"/>
    </source>
</evidence>
<dbReference type="Proteomes" id="UP000824219">
    <property type="component" value="Linkage Group LG01"/>
</dbReference>
<dbReference type="GO" id="GO:0004930">
    <property type="term" value="F:G protein-coupled receptor activity"/>
    <property type="evidence" value="ECO:0007669"/>
    <property type="project" value="UniProtKB-KW"/>
</dbReference>
<dbReference type="SUPFAM" id="SSF81321">
    <property type="entry name" value="Family A G protein-coupled receptor-like"/>
    <property type="match status" value="1"/>
</dbReference>
<comment type="similarity">
    <text evidence="11">Belongs to the G-protein coupled receptor 1 family.</text>
</comment>
<dbReference type="GO" id="GO:0004875">
    <property type="term" value="F:complement receptor activity"/>
    <property type="evidence" value="ECO:0007669"/>
    <property type="project" value="TreeGrafter"/>
</dbReference>
<feature type="transmembrane region" description="Helical" evidence="12">
    <location>
        <begin position="245"/>
        <end position="266"/>
    </location>
</feature>
<dbReference type="PANTHER" id="PTHR24225:SF68">
    <property type="entry name" value="C3A ANAPHYLATOXIN CHEMOTACTIC RECEPTOR-LIKE-RELATED"/>
    <property type="match status" value="1"/>
</dbReference>
<keyword evidence="15" id="KW-1185">Reference proteome</keyword>
<dbReference type="PRINTS" id="PR00526">
    <property type="entry name" value="FMETLEUPHER"/>
</dbReference>
<evidence type="ECO:0000256" key="5">
    <source>
        <dbReference type="ARBA" id="ARBA00023040"/>
    </source>
</evidence>
<feature type="transmembrane region" description="Helical" evidence="12">
    <location>
        <begin position="133"/>
        <end position="153"/>
    </location>
</feature>
<comment type="similarity">
    <text evidence="10">Belongs to the chemokine-like receptor (CMKLR) family.</text>
</comment>
<keyword evidence="3 11" id="KW-0812">Transmembrane</keyword>
<evidence type="ECO:0000256" key="11">
    <source>
        <dbReference type="RuleBase" id="RU000688"/>
    </source>
</evidence>
<proteinExistence type="inferred from homology"/>
<keyword evidence="7" id="KW-1015">Disulfide bond</keyword>
<dbReference type="InterPro" id="IPR000276">
    <property type="entry name" value="GPCR_Rhodpsn"/>
</dbReference>
<dbReference type="Pfam" id="PF00001">
    <property type="entry name" value="7tm_1"/>
    <property type="match status" value="1"/>
</dbReference>
<sequence length="466" mass="52716">MLQYSVTISVFIVVIDSGAVWNIWLGIPMLPHPLKVHAINGGPIAGRAQHHFRWPVFVQFDLDICAAILRIYLGDLILWVAQISSAVSVMYMNRTDMSFHNNFSMGNGSEEDYYEDYDDEHAELRQSLNIMSLIVYCLAFVLGVVGNGIVIWVSGFKMKKTVNTVWFLNLAVADFLFTAFLPLSVAYTAMGFHWPFGRFMCKLNSTLSFLNMFASVYILVVISVDRCISVVRPIWAQNHRSVSCASGLSLGVWVFALLLSSPYFVFRDTAPDYNNPNVINCFNNFAFSDDYETTEVVELRLLRHRAMIITRFLLGFVVPFSIIVSCYAIIIHRLKRNRSMSGRTGRPFKIIAAVITAFFLCWAPYHILVLIEMAHHMSPKNSPTLEHITTIGIPIATSLAFLNSCLNPLLYVFIGQDFKDKVRKSILKVLETAFTEEVSRTNTCTNSILNSRIKEQGSKSFSDVEL</sequence>
<keyword evidence="4 12" id="KW-1133">Transmembrane helix</keyword>
<dbReference type="Gene3D" id="1.20.1070.10">
    <property type="entry name" value="Rhodopsin 7-helix transmembrane proteins"/>
    <property type="match status" value="1"/>
</dbReference>
<keyword evidence="9 11" id="KW-0807">Transducer</keyword>
<feature type="transmembrane region" description="Helical" evidence="12">
    <location>
        <begin position="391"/>
        <end position="414"/>
    </location>
</feature>
<keyword evidence="6 12" id="KW-0472">Membrane</keyword>
<evidence type="ECO:0000256" key="8">
    <source>
        <dbReference type="ARBA" id="ARBA00023170"/>
    </source>
</evidence>
<protein>
    <recommendedName>
        <fullName evidence="13">G-protein coupled receptors family 1 profile domain-containing protein</fullName>
    </recommendedName>
</protein>
<feature type="domain" description="G-protein coupled receptors family 1 profile" evidence="13">
    <location>
        <begin position="146"/>
        <end position="411"/>
    </location>
</feature>
<dbReference type="EMBL" id="JAHKSW010000001">
    <property type="protein sequence ID" value="KAG7335697.1"/>
    <property type="molecule type" value="Genomic_DNA"/>
</dbReference>
<dbReference type="GO" id="GO:0006954">
    <property type="term" value="P:inflammatory response"/>
    <property type="evidence" value="ECO:0007669"/>
    <property type="project" value="TreeGrafter"/>
</dbReference>
<reference evidence="14 15" key="1">
    <citation type="submission" date="2021-06" db="EMBL/GenBank/DDBJ databases">
        <title>Chromosome-level genome assembly of the red-tail catfish (Hemibagrus wyckioides).</title>
        <authorList>
            <person name="Shao F."/>
        </authorList>
    </citation>
    <scope>NUCLEOTIDE SEQUENCE [LARGE SCALE GENOMIC DNA]</scope>
    <source>
        <strain evidence="14">EC202008001</strain>
        <tissue evidence="14">Blood</tissue>
    </source>
</reference>
<evidence type="ECO:0000256" key="12">
    <source>
        <dbReference type="SAM" id="Phobius"/>
    </source>
</evidence>
<evidence type="ECO:0000256" key="10">
    <source>
        <dbReference type="ARBA" id="ARBA00025736"/>
    </source>
</evidence>
<evidence type="ECO:0000259" key="13">
    <source>
        <dbReference type="PROSITE" id="PS50262"/>
    </source>
</evidence>
<dbReference type="GO" id="GO:0007204">
    <property type="term" value="P:positive regulation of cytosolic calcium ion concentration"/>
    <property type="evidence" value="ECO:0007669"/>
    <property type="project" value="TreeGrafter"/>
</dbReference>
<comment type="caution">
    <text evidence="14">The sequence shown here is derived from an EMBL/GenBank/DDBJ whole genome shotgun (WGS) entry which is preliminary data.</text>
</comment>
<evidence type="ECO:0000256" key="1">
    <source>
        <dbReference type="ARBA" id="ARBA00004141"/>
    </source>
</evidence>
<dbReference type="InterPro" id="IPR017452">
    <property type="entry name" value="GPCR_Rhodpsn_7TM"/>
</dbReference>
<dbReference type="AlphaFoldDB" id="A0A9D3P6X0"/>
<dbReference type="OrthoDB" id="6088892at2759"/>
<dbReference type="PRINTS" id="PR00237">
    <property type="entry name" value="GPCRRHODOPSN"/>
</dbReference>
<organism evidence="14 15">
    <name type="scientific">Hemibagrus wyckioides</name>
    <dbReference type="NCBI Taxonomy" id="337641"/>
    <lineage>
        <taxon>Eukaryota</taxon>
        <taxon>Metazoa</taxon>
        <taxon>Chordata</taxon>
        <taxon>Craniata</taxon>
        <taxon>Vertebrata</taxon>
        <taxon>Euteleostomi</taxon>
        <taxon>Actinopterygii</taxon>
        <taxon>Neopterygii</taxon>
        <taxon>Teleostei</taxon>
        <taxon>Ostariophysi</taxon>
        <taxon>Siluriformes</taxon>
        <taxon>Bagridae</taxon>
        <taxon>Hemibagrus</taxon>
    </lineage>
</organism>
<dbReference type="PANTHER" id="PTHR24225">
    <property type="entry name" value="CHEMOTACTIC RECEPTOR"/>
    <property type="match status" value="1"/>
</dbReference>
<evidence type="ECO:0000256" key="2">
    <source>
        <dbReference type="ARBA" id="ARBA00022500"/>
    </source>
</evidence>
<dbReference type="CDD" id="cd15116">
    <property type="entry name" value="7tmA_CMKLR1"/>
    <property type="match status" value="1"/>
</dbReference>
<evidence type="ECO:0000256" key="9">
    <source>
        <dbReference type="ARBA" id="ARBA00023224"/>
    </source>
</evidence>
<evidence type="ECO:0000256" key="6">
    <source>
        <dbReference type="ARBA" id="ARBA00023136"/>
    </source>
</evidence>
<dbReference type="GO" id="GO:0005886">
    <property type="term" value="C:plasma membrane"/>
    <property type="evidence" value="ECO:0007669"/>
    <property type="project" value="TreeGrafter"/>
</dbReference>
<feature type="transmembrane region" description="Helical" evidence="12">
    <location>
        <begin position="308"/>
        <end position="330"/>
    </location>
</feature>
<accession>A0A9D3P6X0</accession>
<gene>
    <name evidence="14" type="ORF">KOW79_000390</name>
</gene>
<keyword evidence="2" id="KW-0145">Chemotaxis</keyword>
<evidence type="ECO:0000313" key="15">
    <source>
        <dbReference type="Proteomes" id="UP000824219"/>
    </source>
</evidence>
<dbReference type="PROSITE" id="PS50262">
    <property type="entry name" value="G_PROTEIN_RECEP_F1_2"/>
    <property type="match status" value="1"/>
</dbReference>
<dbReference type="GO" id="GO:0006935">
    <property type="term" value="P:chemotaxis"/>
    <property type="evidence" value="ECO:0007669"/>
    <property type="project" value="UniProtKB-KW"/>
</dbReference>